<dbReference type="GO" id="GO:0005886">
    <property type="term" value="C:plasma membrane"/>
    <property type="evidence" value="ECO:0007669"/>
    <property type="project" value="UniProtKB-SubCell"/>
</dbReference>
<dbReference type="RefSeq" id="WP_013553196.1">
    <property type="nucleotide sequence ID" value="NC_014935.1"/>
</dbReference>
<comment type="function">
    <text evidence="7">Catalyzes the transfer of the diacylglyceryl group from phosphatidylglycerol to the sulfhydryl group of the N-terminal cysteine of a prolipoprotein, the first step in the formation of mature lipoproteins.</text>
</comment>
<keyword evidence="3 7" id="KW-0808">Transferase</keyword>
<feature type="transmembrane region" description="Helical" evidence="7">
    <location>
        <begin position="175"/>
        <end position="195"/>
    </location>
</feature>
<dbReference type="Pfam" id="PF01790">
    <property type="entry name" value="LGT"/>
    <property type="match status" value="1"/>
</dbReference>
<feature type="transmembrane region" description="Helical" evidence="7">
    <location>
        <begin position="94"/>
        <end position="116"/>
    </location>
</feature>
<keyword evidence="9" id="KW-1185">Reference proteome</keyword>
<feature type="transmembrane region" description="Helical" evidence="7">
    <location>
        <begin position="202"/>
        <end position="221"/>
    </location>
</feature>
<dbReference type="InterPro" id="IPR001640">
    <property type="entry name" value="Lgt"/>
</dbReference>
<reference evidence="8 9" key="1">
    <citation type="journal article" date="2011" name="Stand. Genomic Sci.">
        <title>Complete genome sequence of Nitratifractor salsuginis type strain (E9I37-1).</title>
        <authorList>
            <person name="Anderson I."/>
            <person name="Sikorski J."/>
            <person name="Zeytun A."/>
            <person name="Nolan M."/>
            <person name="Lapidus A."/>
            <person name="Lucas S."/>
            <person name="Hammon N."/>
            <person name="Deshpande S."/>
            <person name="Cheng J.F."/>
            <person name="Tapia R."/>
            <person name="Han C."/>
            <person name="Goodwin L."/>
            <person name="Pitluck S."/>
            <person name="Liolios K."/>
            <person name="Pagani I."/>
            <person name="Ivanova N."/>
            <person name="Huntemann M."/>
            <person name="Mavromatis K."/>
            <person name="Ovchinikova G."/>
            <person name="Pati A."/>
            <person name="Chen A."/>
            <person name="Palaniappan K."/>
            <person name="Land M."/>
            <person name="Hauser L."/>
            <person name="Brambilla E.M."/>
            <person name="Ngatchou-Djao O.D."/>
            <person name="Rohde M."/>
            <person name="Tindall B.J."/>
            <person name="Goker M."/>
            <person name="Detter J.C."/>
            <person name="Woyke T."/>
            <person name="Bristow J."/>
            <person name="Eisen J.A."/>
            <person name="Markowitz V."/>
            <person name="Hugenholtz P."/>
            <person name="Klenk H.P."/>
            <person name="Kyrpides N.C."/>
        </authorList>
    </citation>
    <scope>NUCLEOTIDE SEQUENCE [LARGE SCALE GENOMIC DNA]</scope>
    <source>
        <strain evidence="9">DSM 16511 / JCM 12458 / E9I37-1</strain>
    </source>
</reference>
<dbReference type="Proteomes" id="UP000008633">
    <property type="component" value="Chromosome"/>
</dbReference>
<evidence type="ECO:0000313" key="8">
    <source>
        <dbReference type="EMBL" id="ADV45499.1"/>
    </source>
</evidence>
<feature type="transmembrane region" description="Helical" evidence="7">
    <location>
        <begin position="123"/>
        <end position="143"/>
    </location>
</feature>
<reference evidence="9" key="2">
    <citation type="submission" date="2011-01" db="EMBL/GenBank/DDBJ databases">
        <title>The complete genome of Nitratifractor salsuginis DSM 16511.</title>
        <authorList>
            <consortium name="US DOE Joint Genome Institute (JGI-PGF)"/>
            <person name="Lucas S."/>
            <person name="Copeland A."/>
            <person name="Lapidus A."/>
            <person name="Bruce D."/>
            <person name="Goodwin L."/>
            <person name="Pitluck S."/>
            <person name="Kyrpides N."/>
            <person name="Mavromatis K."/>
            <person name="Ivanova N."/>
            <person name="Mikhailova N."/>
            <person name="Zeytun A."/>
            <person name="Detter J.C."/>
            <person name="Tapia R."/>
            <person name="Han C."/>
            <person name="Land M."/>
            <person name="Hauser L."/>
            <person name="Markowitz V."/>
            <person name="Cheng J.-F."/>
            <person name="Hugenholtz P."/>
            <person name="Woyke T."/>
            <person name="Wu D."/>
            <person name="Tindall B."/>
            <person name="Schuetze A."/>
            <person name="Brambilla E."/>
            <person name="Klenk H.-P."/>
            <person name="Eisen J.A."/>
        </authorList>
    </citation>
    <scope>NUCLEOTIDE SEQUENCE [LARGE SCALE GENOMIC DNA]</scope>
    <source>
        <strain evidence="9">DSM 16511 / JCM 12458 / E9I37-1</strain>
    </source>
</reference>
<evidence type="ECO:0000256" key="4">
    <source>
        <dbReference type="ARBA" id="ARBA00022692"/>
    </source>
</evidence>
<evidence type="ECO:0000256" key="1">
    <source>
        <dbReference type="ARBA" id="ARBA00007150"/>
    </source>
</evidence>
<evidence type="ECO:0000256" key="7">
    <source>
        <dbReference type="HAMAP-Rule" id="MF_01147"/>
    </source>
</evidence>
<evidence type="ECO:0000256" key="6">
    <source>
        <dbReference type="ARBA" id="ARBA00023136"/>
    </source>
</evidence>
<evidence type="ECO:0000256" key="3">
    <source>
        <dbReference type="ARBA" id="ARBA00022679"/>
    </source>
</evidence>
<sequence length="266" mass="30695">MTDTTAYLHWNTDPILLHLGPLQLHWYGLLFVAGLLLGFQVMQRIFKREGKDPELLDPLLVYLIVGIVVGARLAHCLIYEPDYYLSHPLEILAVWKGGLASHGGVLGAILALWLYCRKYRLPFLWLFARLAVPLFLLAGFIRIGNFFNSEILGRAASLPWAVVFERYDQHPRHPVMLYEALGYFAIFGIGCWLYRRWDPEKFTWLYPGIALILGFSLRFVLEVFKMRQADYATGALLMGQWLSLPFILLGVAVLLWGYQNYRKSRE</sequence>
<dbReference type="KEGG" id="nsa:Nitsa_0227"/>
<dbReference type="GO" id="GO:0042158">
    <property type="term" value="P:lipoprotein biosynthetic process"/>
    <property type="evidence" value="ECO:0007669"/>
    <property type="project" value="UniProtKB-UniRule"/>
</dbReference>
<feature type="transmembrane region" description="Helical" evidence="7">
    <location>
        <begin position="24"/>
        <end position="43"/>
    </location>
</feature>
<evidence type="ECO:0000256" key="2">
    <source>
        <dbReference type="ARBA" id="ARBA00022475"/>
    </source>
</evidence>
<keyword evidence="7" id="KW-0997">Cell inner membrane</keyword>
<keyword evidence="5 7" id="KW-1133">Transmembrane helix</keyword>
<dbReference type="GO" id="GO:0008961">
    <property type="term" value="F:phosphatidylglycerol-prolipoprotein diacylglyceryl transferase activity"/>
    <property type="evidence" value="ECO:0007669"/>
    <property type="project" value="UniProtKB-UniRule"/>
</dbReference>
<comment type="subcellular location">
    <subcellularLocation>
        <location evidence="7">Cell inner membrane</location>
        <topology evidence="7">Multi-pass membrane protein</topology>
    </subcellularLocation>
</comment>
<dbReference type="PANTHER" id="PTHR30589">
    <property type="entry name" value="PROLIPOPROTEIN DIACYLGLYCERYL TRANSFERASE"/>
    <property type="match status" value="1"/>
</dbReference>
<dbReference type="UniPathway" id="UPA00664"/>
<dbReference type="NCBIfam" id="TIGR00544">
    <property type="entry name" value="lgt"/>
    <property type="match status" value="1"/>
</dbReference>
<feature type="transmembrane region" description="Helical" evidence="7">
    <location>
        <begin position="55"/>
        <end position="74"/>
    </location>
</feature>
<dbReference type="HOGENOM" id="CLU_013386_1_0_7"/>
<dbReference type="EC" id="2.5.1.145" evidence="7"/>
<accession>E6WZ49</accession>
<dbReference type="eggNOG" id="COG0682">
    <property type="taxonomic scope" value="Bacteria"/>
</dbReference>
<feature type="binding site" evidence="7">
    <location>
        <position position="142"/>
    </location>
    <ligand>
        <name>a 1,2-diacyl-sn-glycero-3-phospho-(1'-sn-glycerol)</name>
        <dbReference type="ChEBI" id="CHEBI:64716"/>
    </ligand>
</feature>
<keyword evidence="2 7" id="KW-1003">Cell membrane</keyword>
<feature type="transmembrane region" description="Helical" evidence="7">
    <location>
        <begin position="241"/>
        <end position="258"/>
    </location>
</feature>
<protein>
    <recommendedName>
        <fullName evidence="7">Phosphatidylglycerol--prolipoprotein diacylglyceryl transferase</fullName>
        <ecNumber evidence="7">2.5.1.145</ecNumber>
    </recommendedName>
</protein>
<keyword evidence="6 7" id="KW-0472">Membrane</keyword>
<evidence type="ECO:0000313" key="9">
    <source>
        <dbReference type="Proteomes" id="UP000008633"/>
    </source>
</evidence>
<proteinExistence type="inferred from homology"/>
<comment type="similarity">
    <text evidence="1 7">Belongs to the Lgt family.</text>
</comment>
<gene>
    <name evidence="7" type="primary">lgt</name>
    <name evidence="8" type="ordered locus">Nitsa_0227</name>
</gene>
<evidence type="ECO:0000256" key="5">
    <source>
        <dbReference type="ARBA" id="ARBA00022989"/>
    </source>
</evidence>
<comment type="catalytic activity">
    <reaction evidence="7">
        <text>L-cysteinyl-[prolipoprotein] + a 1,2-diacyl-sn-glycero-3-phospho-(1'-sn-glycerol) = an S-1,2-diacyl-sn-glyceryl-L-cysteinyl-[prolipoprotein] + sn-glycerol 1-phosphate + H(+)</text>
        <dbReference type="Rhea" id="RHEA:56712"/>
        <dbReference type="Rhea" id="RHEA-COMP:14679"/>
        <dbReference type="Rhea" id="RHEA-COMP:14680"/>
        <dbReference type="ChEBI" id="CHEBI:15378"/>
        <dbReference type="ChEBI" id="CHEBI:29950"/>
        <dbReference type="ChEBI" id="CHEBI:57685"/>
        <dbReference type="ChEBI" id="CHEBI:64716"/>
        <dbReference type="ChEBI" id="CHEBI:140658"/>
        <dbReference type="EC" id="2.5.1.145"/>
    </reaction>
</comment>
<dbReference type="PANTHER" id="PTHR30589:SF0">
    <property type="entry name" value="PHOSPHATIDYLGLYCEROL--PROLIPOPROTEIN DIACYLGLYCERYL TRANSFERASE"/>
    <property type="match status" value="1"/>
</dbReference>
<organism evidence="8 9">
    <name type="scientific">Nitratifractor salsuginis (strain DSM 16511 / JCM 12458 / E9I37-1)</name>
    <dbReference type="NCBI Taxonomy" id="749222"/>
    <lineage>
        <taxon>Bacteria</taxon>
        <taxon>Pseudomonadati</taxon>
        <taxon>Campylobacterota</taxon>
        <taxon>Epsilonproteobacteria</taxon>
        <taxon>Campylobacterales</taxon>
        <taxon>Sulfurovaceae</taxon>
        <taxon>Nitratifractor</taxon>
    </lineage>
</organism>
<dbReference type="EMBL" id="CP002452">
    <property type="protein sequence ID" value="ADV45499.1"/>
    <property type="molecule type" value="Genomic_DNA"/>
</dbReference>
<dbReference type="STRING" id="749222.Nitsa_0227"/>
<dbReference type="AlphaFoldDB" id="E6WZ49"/>
<keyword evidence="4 7" id="KW-0812">Transmembrane</keyword>
<name>E6WZ49_NITSE</name>
<dbReference type="PROSITE" id="PS01311">
    <property type="entry name" value="LGT"/>
    <property type="match status" value="1"/>
</dbReference>
<dbReference type="HAMAP" id="MF_01147">
    <property type="entry name" value="Lgt"/>
    <property type="match status" value="1"/>
</dbReference>
<comment type="pathway">
    <text evidence="7">Protein modification; lipoprotein biosynthesis (diacylglyceryl transfer).</text>
</comment>